<dbReference type="EC" id="6.3.2.17" evidence="2"/>
<comment type="caution">
    <text evidence="13">The sequence shown here is derived from an EMBL/GenBank/DDBJ whole genome shotgun (WGS) entry which is preliminary data.</text>
</comment>
<dbReference type="SUPFAM" id="SSF53623">
    <property type="entry name" value="MurD-like peptide ligases, catalytic domain"/>
    <property type="match status" value="1"/>
</dbReference>
<dbReference type="InterPro" id="IPR036565">
    <property type="entry name" value="Mur-like_cat_sf"/>
</dbReference>
<dbReference type="RefSeq" id="WP_379864110.1">
    <property type="nucleotide sequence ID" value="NZ_JBHTBW010000019.1"/>
</dbReference>
<dbReference type="GO" id="GO:0016874">
    <property type="term" value="F:ligase activity"/>
    <property type="evidence" value="ECO:0007669"/>
    <property type="project" value="UniProtKB-KW"/>
</dbReference>
<evidence type="ECO:0000256" key="8">
    <source>
        <dbReference type="ARBA" id="ARBA00030592"/>
    </source>
</evidence>
<evidence type="ECO:0000256" key="1">
    <source>
        <dbReference type="ARBA" id="ARBA00008276"/>
    </source>
</evidence>
<evidence type="ECO:0000256" key="6">
    <source>
        <dbReference type="ARBA" id="ARBA00022840"/>
    </source>
</evidence>
<keyword evidence="6 10" id="KW-0067">ATP-binding</keyword>
<dbReference type="Proteomes" id="UP001596500">
    <property type="component" value="Unassembled WGS sequence"/>
</dbReference>
<proteinExistence type="inferred from homology"/>
<accession>A0ABW2RIM4</accession>
<dbReference type="Pfam" id="PF02875">
    <property type="entry name" value="Mur_ligase_C"/>
    <property type="match status" value="1"/>
</dbReference>
<comment type="similarity">
    <text evidence="1 10">Belongs to the folylpolyglutamate synthase family.</text>
</comment>
<keyword evidence="7" id="KW-0460">Magnesium</keyword>
<evidence type="ECO:0000256" key="7">
    <source>
        <dbReference type="ARBA" id="ARBA00022842"/>
    </source>
</evidence>
<evidence type="ECO:0000259" key="12">
    <source>
        <dbReference type="Pfam" id="PF08245"/>
    </source>
</evidence>
<evidence type="ECO:0000256" key="9">
    <source>
        <dbReference type="ARBA" id="ARBA00047493"/>
    </source>
</evidence>
<dbReference type="PANTHER" id="PTHR11136">
    <property type="entry name" value="FOLYLPOLYGLUTAMATE SYNTHASE-RELATED"/>
    <property type="match status" value="1"/>
</dbReference>
<keyword evidence="3 10" id="KW-0436">Ligase</keyword>
<dbReference type="Gene3D" id="3.40.1190.10">
    <property type="entry name" value="Mur-like, catalytic domain"/>
    <property type="match status" value="1"/>
</dbReference>
<evidence type="ECO:0000313" key="13">
    <source>
        <dbReference type="EMBL" id="MFC7440825.1"/>
    </source>
</evidence>
<evidence type="ECO:0000256" key="2">
    <source>
        <dbReference type="ARBA" id="ARBA00013025"/>
    </source>
</evidence>
<feature type="domain" description="Mur ligase central" evidence="12">
    <location>
        <begin position="51"/>
        <end position="278"/>
    </location>
</feature>
<evidence type="ECO:0000256" key="10">
    <source>
        <dbReference type="PIRNR" id="PIRNR001563"/>
    </source>
</evidence>
<evidence type="ECO:0000313" key="14">
    <source>
        <dbReference type="Proteomes" id="UP001596500"/>
    </source>
</evidence>
<gene>
    <name evidence="13" type="ORF">ACFQNG_06635</name>
</gene>
<protein>
    <recommendedName>
        <fullName evidence="2">tetrahydrofolate synthase</fullName>
        <ecNumber evidence="2">6.3.2.17</ecNumber>
    </recommendedName>
    <alternativeName>
        <fullName evidence="8">Tetrahydrofolylpolyglutamate synthase</fullName>
    </alternativeName>
</protein>
<dbReference type="InterPro" id="IPR001645">
    <property type="entry name" value="Folylpolyglutamate_synth"/>
</dbReference>
<dbReference type="PIRSF" id="PIRSF001563">
    <property type="entry name" value="Folylpolyglu_synth"/>
    <property type="match status" value="1"/>
</dbReference>
<reference evidence="14" key="1">
    <citation type="journal article" date="2019" name="Int. J. Syst. Evol. Microbiol.">
        <title>The Global Catalogue of Microorganisms (GCM) 10K type strain sequencing project: providing services to taxonomists for standard genome sequencing and annotation.</title>
        <authorList>
            <consortium name="The Broad Institute Genomics Platform"/>
            <consortium name="The Broad Institute Genome Sequencing Center for Infectious Disease"/>
            <person name="Wu L."/>
            <person name="Ma J."/>
        </authorList>
    </citation>
    <scope>NUCLEOTIDE SEQUENCE [LARGE SCALE GENOMIC DNA]</scope>
    <source>
        <strain evidence="14">CGMCC 1.12942</strain>
    </source>
</reference>
<dbReference type="NCBIfam" id="TIGR01499">
    <property type="entry name" value="folC"/>
    <property type="match status" value="1"/>
</dbReference>
<feature type="domain" description="Mur ligase C-terminal" evidence="11">
    <location>
        <begin position="307"/>
        <end position="429"/>
    </location>
</feature>
<keyword evidence="5 10" id="KW-0547">Nucleotide-binding</keyword>
<sequence>MHQMTSFATPSDVFGWMEQTCAQAIQPGLERMEWMLERLGHPERRCKFIHIAGTNGKGSTAAMIASVLKEAGYPTGLFVSPYILSWRERIQMDGEPIAEEAFVHWANQLRPLAEEIKTEGPGAITPFEFWTLLAILYFAKDAVPWFVVWETGLGGRLDSTNVCHPLVSVITQVGLDHQEWLGDSLGEIAQEKAGIIKAGVPVICGAEQPEAQAVIHEVAQLKKCKVYQSGRDYRTEAIAQQTGETGQAFSFTNVYRQFTSRVSLMGEHQLKNAGTALMTLDVLRQGYATVIEEEHIHRGLANVHWPGRLEKVSEHPHILLDGAHNIDGVRSLVKALHDQYTYDRLVLVLAMMKDKQVEEMLQPLVEIADLVIATQVAGQPRSMKGEELAELIRRLKPSIPVSITSKVGEACGLLREQLGERDLCVVTGSLYLVSEARPLLIQAKGE</sequence>
<dbReference type="SUPFAM" id="SSF53244">
    <property type="entry name" value="MurD-like peptide ligases, peptide-binding domain"/>
    <property type="match status" value="1"/>
</dbReference>
<evidence type="ECO:0000256" key="5">
    <source>
        <dbReference type="ARBA" id="ARBA00022741"/>
    </source>
</evidence>
<name>A0ABW2RIM4_9BACL</name>
<evidence type="ECO:0000256" key="3">
    <source>
        <dbReference type="ARBA" id="ARBA00022598"/>
    </source>
</evidence>
<dbReference type="PANTHER" id="PTHR11136:SF0">
    <property type="entry name" value="DIHYDROFOLATE SYNTHETASE-RELATED"/>
    <property type="match status" value="1"/>
</dbReference>
<keyword evidence="4" id="KW-0479">Metal-binding</keyword>
<dbReference type="InterPro" id="IPR004101">
    <property type="entry name" value="Mur_ligase_C"/>
</dbReference>
<evidence type="ECO:0000259" key="11">
    <source>
        <dbReference type="Pfam" id="PF02875"/>
    </source>
</evidence>
<dbReference type="InterPro" id="IPR036615">
    <property type="entry name" value="Mur_ligase_C_dom_sf"/>
</dbReference>
<organism evidence="13 14">
    <name type="scientific">Laceyella putida</name>
    <dbReference type="NCBI Taxonomy" id="110101"/>
    <lineage>
        <taxon>Bacteria</taxon>
        <taxon>Bacillati</taxon>
        <taxon>Bacillota</taxon>
        <taxon>Bacilli</taxon>
        <taxon>Bacillales</taxon>
        <taxon>Thermoactinomycetaceae</taxon>
        <taxon>Laceyella</taxon>
    </lineage>
</organism>
<dbReference type="Gene3D" id="3.90.190.20">
    <property type="entry name" value="Mur ligase, C-terminal domain"/>
    <property type="match status" value="1"/>
</dbReference>
<keyword evidence="14" id="KW-1185">Reference proteome</keyword>
<dbReference type="Pfam" id="PF08245">
    <property type="entry name" value="Mur_ligase_M"/>
    <property type="match status" value="1"/>
</dbReference>
<dbReference type="InterPro" id="IPR013221">
    <property type="entry name" value="Mur_ligase_cen"/>
</dbReference>
<evidence type="ECO:0000256" key="4">
    <source>
        <dbReference type="ARBA" id="ARBA00022723"/>
    </source>
</evidence>
<dbReference type="PROSITE" id="PS01011">
    <property type="entry name" value="FOLYLPOLYGLU_SYNT_1"/>
    <property type="match status" value="1"/>
</dbReference>
<dbReference type="InterPro" id="IPR018109">
    <property type="entry name" value="Folylpolyglutamate_synth_CS"/>
</dbReference>
<dbReference type="EMBL" id="JBHTBW010000019">
    <property type="protein sequence ID" value="MFC7440825.1"/>
    <property type="molecule type" value="Genomic_DNA"/>
</dbReference>
<comment type="catalytic activity">
    <reaction evidence="9">
        <text>(6S)-5,6,7,8-tetrahydrofolyl-(gamma-L-Glu)(n) + L-glutamate + ATP = (6S)-5,6,7,8-tetrahydrofolyl-(gamma-L-Glu)(n+1) + ADP + phosphate + H(+)</text>
        <dbReference type="Rhea" id="RHEA:10580"/>
        <dbReference type="Rhea" id="RHEA-COMP:14738"/>
        <dbReference type="Rhea" id="RHEA-COMP:14740"/>
        <dbReference type="ChEBI" id="CHEBI:15378"/>
        <dbReference type="ChEBI" id="CHEBI:29985"/>
        <dbReference type="ChEBI" id="CHEBI:30616"/>
        <dbReference type="ChEBI" id="CHEBI:43474"/>
        <dbReference type="ChEBI" id="CHEBI:141005"/>
        <dbReference type="ChEBI" id="CHEBI:456216"/>
        <dbReference type="EC" id="6.3.2.17"/>
    </reaction>
</comment>